<name>A0A942Z9F7_9FIRM</name>
<comment type="caution">
    <text evidence="2">The sequence shown here is derived from an EMBL/GenBank/DDBJ whole genome shotgun (WGS) entry which is preliminary data.</text>
</comment>
<dbReference type="PANTHER" id="PTHR43155:SF2">
    <property type="entry name" value="CYCLIC DI-GMP PHOSPHODIESTERASE PA4108"/>
    <property type="match status" value="1"/>
</dbReference>
<dbReference type="Proteomes" id="UP000724672">
    <property type="component" value="Unassembled WGS sequence"/>
</dbReference>
<dbReference type="SUPFAM" id="SSF109604">
    <property type="entry name" value="HD-domain/PDEase-like"/>
    <property type="match status" value="1"/>
</dbReference>
<dbReference type="PANTHER" id="PTHR43155">
    <property type="entry name" value="CYCLIC DI-GMP PHOSPHODIESTERASE PA4108-RELATED"/>
    <property type="match status" value="1"/>
</dbReference>
<dbReference type="InterPro" id="IPR003607">
    <property type="entry name" value="HD/PDEase_dom"/>
</dbReference>
<evidence type="ECO:0000313" key="3">
    <source>
        <dbReference type="Proteomes" id="UP000724672"/>
    </source>
</evidence>
<dbReference type="Gene3D" id="1.10.3210.10">
    <property type="entry name" value="Hypothetical protein af1432"/>
    <property type="match status" value="1"/>
</dbReference>
<dbReference type="EMBL" id="WSFT01000040">
    <property type="protein sequence ID" value="MBS4539079.1"/>
    <property type="molecule type" value="Genomic_DNA"/>
</dbReference>
<organism evidence="2 3">
    <name type="scientific">Anaeromonas frigoriresistens</name>
    <dbReference type="NCBI Taxonomy" id="2683708"/>
    <lineage>
        <taxon>Bacteria</taxon>
        <taxon>Bacillati</taxon>
        <taxon>Bacillota</taxon>
        <taxon>Tissierellia</taxon>
        <taxon>Tissierellales</taxon>
        <taxon>Thermohalobacteraceae</taxon>
        <taxon>Anaeromonas</taxon>
    </lineage>
</organism>
<feature type="domain" description="HD-GYP" evidence="1">
    <location>
        <begin position="135"/>
        <end position="327"/>
    </location>
</feature>
<dbReference type="InterPro" id="IPR037522">
    <property type="entry name" value="HD_GYP_dom"/>
</dbReference>
<evidence type="ECO:0000259" key="1">
    <source>
        <dbReference type="PROSITE" id="PS51832"/>
    </source>
</evidence>
<dbReference type="AlphaFoldDB" id="A0A942Z9F7"/>
<sequence>MVMALSGKKINIEKCNTEMKLSSDVRDKNGAILVSTGMQLTESILEKLKVYGIEELDIVVEEVTEITKEPVAEDLSITNEKIIRKIEELKPKVNIQSNGYYNNIIKIMEDVVEDIKKKGTINISSIKKIGKIIYKEIRSKNSILVCIELANKKGNKKYNSHIDVAIMGGLLGKWRGLSSKKVYNIILAGLLRDIGLYTLPKDLFIDGEMSEKNLALYKKHPLIAYEMIVKIKSIDVEVKKMVITHHENQVGTGYPLSLNSEKQSLESKILQVADRFNIYFKDKSREGIIETLQEFYNNEITHLDYECMKVFVKNILWNNLGRYVLLSDKSVGEIVFISEVDRFKPLIRIEDKIIDLSRNDLKIIKII</sequence>
<reference evidence="2" key="1">
    <citation type="submission" date="2019-12" db="EMBL/GenBank/DDBJ databases">
        <title>Clostridiaceae gen. nov. sp. nov., isolated from sediment in Xinjiang, China.</title>
        <authorList>
            <person name="Zhang R."/>
        </authorList>
    </citation>
    <scope>NUCLEOTIDE SEQUENCE</scope>
    <source>
        <strain evidence="2">D2Q-11</strain>
    </source>
</reference>
<dbReference type="PROSITE" id="PS51832">
    <property type="entry name" value="HD_GYP"/>
    <property type="match status" value="1"/>
</dbReference>
<keyword evidence="3" id="KW-1185">Reference proteome</keyword>
<dbReference type="CDD" id="cd00077">
    <property type="entry name" value="HDc"/>
    <property type="match status" value="1"/>
</dbReference>
<protein>
    <submittedName>
        <fullName evidence="2">HD domain-containing protein</fullName>
    </submittedName>
</protein>
<dbReference type="Pfam" id="PF13487">
    <property type="entry name" value="HD_5"/>
    <property type="match status" value="1"/>
</dbReference>
<accession>A0A942Z9F7</accession>
<evidence type="ECO:0000313" key="2">
    <source>
        <dbReference type="EMBL" id="MBS4539079.1"/>
    </source>
</evidence>
<dbReference type="RefSeq" id="WP_203367000.1">
    <property type="nucleotide sequence ID" value="NZ_WSFT01000040.1"/>
</dbReference>
<gene>
    <name evidence="2" type="ORF">GOQ27_11440</name>
</gene>
<proteinExistence type="predicted"/>